<sequence length="70" mass="7714">MEFKPSQEVGIIQANSLGMARASTLVTGYRWASGPVGLQIRPHNKARVANPRQQVGDEKALHRGEELCEQ</sequence>
<dbReference type="Proteomes" id="UP000198724">
    <property type="component" value="Unassembled WGS sequence"/>
</dbReference>
<evidence type="ECO:0000256" key="1">
    <source>
        <dbReference type="SAM" id="MobiDB-lite"/>
    </source>
</evidence>
<organism evidence="2 3">
    <name type="scientific">Pontibacter chinhatensis</name>
    <dbReference type="NCBI Taxonomy" id="1436961"/>
    <lineage>
        <taxon>Bacteria</taxon>
        <taxon>Pseudomonadati</taxon>
        <taxon>Bacteroidota</taxon>
        <taxon>Cytophagia</taxon>
        <taxon>Cytophagales</taxon>
        <taxon>Hymenobacteraceae</taxon>
        <taxon>Pontibacter</taxon>
    </lineage>
</organism>
<protein>
    <submittedName>
        <fullName evidence="2">Uncharacterized protein</fullName>
    </submittedName>
</protein>
<dbReference type="AlphaFoldDB" id="A0A1I2T9Y9"/>
<evidence type="ECO:0000313" key="3">
    <source>
        <dbReference type="Proteomes" id="UP000198724"/>
    </source>
</evidence>
<keyword evidence="3" id="KW-1185">Reference proteome</keyword>
<evidence type="ECO:0000313" key="2">
    <source>
        <dbReference type="EMBL" id="SFG61833.1"/>
    </source>
</evidence>
<reference evidence="3" key="1">
    <citation type="submission" date="2016-10" db="EMBL/GenBank/DDBJ databases">
        <authorList>
            <person name="Varghese N."/>
            <person name="Submissions S."/>
        </authorList>
    </citation>
    <scope>NUCLEOTIDE SEQUENCE [LARGE SCALE GENOMIC DNA]</scope>
    <source>
        <strain evidence="3">LP51</strain>
    </source>
</reference>
<accession>A0A1I2T9Y9</accession>
<proteinExistence type="predicted"/>
<gene>
    <name evidence="2" type="ORF">SAMN05421739_10341</name>
</gene>
<name>A0A1I2T9Y9_9BACT</name>
<feature type="region of interest" description="Disordered" evidence="1">
    <location>
        <begin position="48"/>
        <end position="70"/>
    </location>
</feature>
<dbReference type="EMBL" id="FOOT01000003">
    <property type="protein sequence ID" value="SFG61833.1"/>
    <property type="molecule type" value="Genomic_DNA"/>
</dbReference>
<feature type="compositionally biased region" description="Basic and acidic residues" evidence="1">
    <location>
        <begin position="55"/>
        <end position="70"/>
    </location>
</feature>